<dbReference type="EMBL" id="JAAVJS010000004">
    <property type="protein sequence ID" value="NJX14633.1"/>
    <property type="molecule type" value="Genomic_DNA"/>
</dbReference>
<accession>A0ABX1D8E7</accession>
<dbReference type="SUPFAM" id="SSF53448">
    <property type="entry name" value="Nucleotide-diphospho-sugar transferases"/>
    <property type="match status" value="1"/>
</dbReference>
<dbReference type="PANTHER" id="PTHR43179:SF7">
    <property type="entry name" value="RHAMNOSYLTRANSFERASE WBBL"/>
    <property type="match status" value="1"/>
</dbReference>
<protein>
    <submittedName>
        <fullName evidence="2">Glycosyltransferase family 2 protein</fullName>
    </submittedName>
</protein>
<dbReference type="Pfam" id="PF00535">
    <property type="entry name" value="Glycos_transf_2"/>
    <property type="match status" value="1"/>
</dbReference>
<gene>
    <name evidence="2" type="ORF">HC176_03930</name>
</gene>
<reference evidence="2 3" key="1">
    <citation type="submission" date="2020-03" db="EMBL/GenBank/DDBJ databases">
        <title>Tamlana sp. nov, isolated from XXX.</title>
        <authorList>
            <person name="Cao W.R."/>
        </authorList>
    </citation>
    <scope>NUCLEOTIDE SEQUENCE [LARGE SCALE GENOMIC DNA]</scope>
    <source>
        <strain evidence="2 3">HST1-43</strain>
    </source>
</reference>
<proteinExistence type="predicted"/>
<organism evidence="2 3">
    <name type="scientific">Tamlana crocina</name>
    <dbReference type="NCBI Taxonomy" id="393006"/>
    <lineage>
        <taxon>Bacteria</taxon>
        <taxon>Pseudomonadati</taxon>
        <taxon>Bacteroidota</taxon>
        <taxon>Flavobacteriia</taxon>
        <taxon>Flavobacteriales</taxon>
        <taxon>Flavobacteriaceae</taxon>
        <taxon>Tamlana</taxon>
    </lineage>
</organism>
<comment type="caution">
    <text evidence="2">The sequence shown here is derived from an EMBL/GenBank/DDBJ whole genome shotgun (WGS) entry which is preliminary data.</text>
</comment>
<evidence type="ECO:0000313" key="3">
    <source>
        <dbReference type="Proteomes" id="UP000760545"/>
    </source>
</evidence>
<dbReference type="Gene3D" id="3.90.550.10">
    <property type="entry name" value="Spore Coat Polysaccharide Biosynthesis Protein SpsA, Chain A"/>
    <property type="match status" value="1"/>
</dbReference>
<feature type="domain" description="Glycosyltransferase 2-like" evidence="1">
    <location>
        <begin position="4"/>
        <end position="180"/>
    </location>
</feature>
<dbReference type="InterPro" id="IPR001173">
    <property type="entry name" value="Glyco_trans_2-like"/>
</dbReference>
<dbReference type="RefSeq" id="WP_167916881.1">
    <property type="nucleotide sequence ID" value="NZ_JAAVJS010000004.1"/>
</dbReference>
<dbReference type="CDD" id="cd04186">
    <property type="entry name" value="GT_2_like_c"/>
    <property type="match status" value="1"/>
</dbReference>
<sequence length="367" mass="41842">MKLSIVILNYNVRHFLELCLRSVSKSISNIDAEIIVVDNHSEDDSCDMVKTLFPDVKLIANTENLGFSKGNNVGVAQAQGEYLCILNPDTVVAEDTFERLLEFAETKTQLGAIGCKLINGAGLFLPESKRNIPYVKASVKKMLGNPSEYYATHLQANAIGKVDILVGAFMFLKRQVYNKVGGFDEDYFMYGEDIDLSYRILKAGYKNYYLGSLTVVHFKGESTLKDKNYAKRFFGAMQIFYSKHFKSNRFFDMFVWLGIKMAYFFRRIRAEKSKSVNQYIFVSNKMDDRIQQNLSGSVKLQTQPEKYSNGTEVIFNGNTMSYKSIIKTMEQNFEKEKEVTYKILPNNSNFIVGSDDGFSRGEVIMLN</sequence>
<dbReference type="Proteomes" id="UP000760545">
    <property type="component" value="Unassembled WGS sequence"/>
</dbReference>
<keyword evidence="3" id="KW-1185">Reference proteome</keyword>
<evidence type="ECO:0000259" key="1">
    <source>
        <dbReference type="Pfam" id="PF00535"/>
    </source>
</evidence>
<dbReference type="InterPro" id="IPR029044">
    <property type="entry name" value="Nucleotide-diphossugar_trans"/>
</dbReference>
<name>A0ABX1D8E7_9FLAO</name>
<dbReference type="PANTHER" id="PTHR43179">
    <property type="entry name" value="RHAMNOSYLTRANSFERASE WBBL"/>
    <property type="match status" value="1"/>
</dbReference>
<evidence type="ECO:0000313" key="2">
    <source>
        <dbReference type="EMBL" id="NJX14633.1"/>
    </source>
</evidence>